<feature type="transmembrane region" description="Helical" evidence="7">
    <location>
        <begin position="25"/>
        <end position="49"/>
    </location>
</feature>
<feature type="transmembrane region" description="Helical" evidence="7">
    <location>
        <begin position="239"/>
        <end position="259"/>
    </location>
</feature>
<keyword evidence="2" id="KW-0813">Transport</keyword>
<dbReference type="InterPro" id="IPR036259">
    <property type="entry name" value="MFS_trans_sf"/>
</dbReference>
<dbReference type="SUPFAM" id="SSF103473">
    <property type="entry name" value="MFS general substrate transporter"/>
    <property type="match status" value="1"/>
</dbReference>
<sequence length="515" mass="52383">MSTPRTASVSTTAPATGDRAGTRQWAALVVLMLPVLLVSIDNTVLSFAMPSIARDLEPSGAAQLWIIDAYPLVLAGLLVAMGNMGDRYGRRRLLMIGAAGFGLVSALAAFATDASQLIAARAALGFFGAMLMPSTLSLLRSIFTDRKQRRLAIAIWASGFSGGSALGPLVGGVLLEHFWWGSVFLVAVPVLLPLLILTPILVPESKDPAPGPIDAVAILLSLATVAPIVYSIKTFATEGVTPLAIAAPVVGVLAGILFVRRMSRARNPMLDVALFREPVFTGAVLVNLLSVVSLVGFLFFVTQHLQLVAGLDPLAAGFALIPGSVVVIVSGLVIVPIVARARPSRVVAIALSLSAVAYVILAVTGKGASVGLLVVAFCLLGAGIGASQTISNDLIIAAVPPAKAGAASAVSETAYEVGAVLGTAVLGSILTATYRTGLVLPAGLSDGDAVAARETLGGAVSVAERVPADMGAALLESAHTAFDGGVVTTSIIGAALMVGAIVLSLTSLRRASSHD</sequence>
<dbReference type="Gene3D" id="1.20.1250.20">
    <property type="entry name" value="MFS general substrate transporter like domains"/>
    <property type="match status" value="1"/>
</dbReference>
<reference evidence="9 10" key="1">
    <citation type="submission" date="2018-02" db="EMBL/GenBank/DDBJ databases">
        <title>Bacteriophage NCPPB3778 and a type I-E CRISPR drive the evolution of the US Biological Select Agent, Rathayibacter toxicus.</title>
        <authorList>
            <person name="Davis E.W.II."/>
            <person name="Tabima J.F."/>
            <person name="Weisberg A.J."/>
            <person name="Lopes L.D."/>
            <person name="Wiseman M.S."/>
            <person name="Wiseman M.S."/>
            <person name="Pupko T."/>
            <person name="Belcher M.S."/>
            <person name="Sechler A.J."/>
            <person name="Tancos M.A."/>
            <person name="Schroeder B.K."/>
            <person name="Murray T.D."/>
            <person name="Luster D.G."/>
            <person name="Schneider W.L."/>
            <person name="Rogers E."/>
            <person name="Andreote F.D."/>
            <person name="Grunwald N.J."/>
            <person name="Putnam M.L."/>
            <person name="Chang J.H."/>
        </authorList>
    </citation>
    <scope>NUCLEOTIDE SEQUENCE [LARGE SCALE GENOMIC DNA]</scope>
    <source>
        <strain evidence="9 10">AY1B3</strain>
    </source>
</reference>
<dbReference type="PANTHER" id="PTHR42718:SF47">
    <property type="entry name" value="METHYL VIOLOGEN RESISTANCE PROTEIN SMVA"/>
    <property type="match status" value="1"/>
</dbReference>
<dbReference type="RefSeq" id="WP_104291258.1">
    <property type="nucleotide sequence ID" value="NZ_PSXY01000036.1"/>
</dbReference>
<comment type="subcellular location">
    <subcellularLocation>
        <location evidence="1">Cell membrane</location>
        <topology evidence="1">Multi-pass membrane protein</topology>
    </subcellularLocation>
</comment>
<organism evidence="9 10">
    <name type="scientific">Clavibacter michiganensis</name>
    <dbReference type="NCBI Taxonomy" id="28447"/>
    <lineage>
        <taxon>Bacteria</taxon>
        <taxon>Bacillati</taxon>
        <taxon>Actinomycetota</taxon>
        <taxon>Actinomycetes</taxon>
        <taxon>Micrococcales</taxon>
        <taxon>Microbacteriaceae</taxon>
        <taxon>Clavibacter</taxon>
    </lineage>
</organism>
<proteinExistence type="predicted"/>
<dbReference type="GO" id="GO:0005886">
    <property type="term" value="C:plasma membrane"/>
    <property type="evidence" value="ECO:0007669"/>
    <property type="project" value="UniProtKB-SubCell"/>
</dbReference>
<evidence type="ECO:0000256" key="3">
    <source>
        <dbReference type="ARBA" id="ARBA00022475"/>
    </source>
</evidence>
<dbReference type="Proteomes" id="UP000239241">
    <property type="component" value="Unassembled WGS sequence"/>
</dbReference>
<feature type="transmembrane region" description="Helical" evidence="7">
    <location>
        <begin position="279"/>
        <end position="302"/>
    </location>
</feature>
<dbReference type="EMBL" id="PSXY01000036">
    <property type="protein sequence ID" value="PPF64358.1"/>
    <property type="molecule type" value="Genomic_DNA"/>
</dbReference>
<feature type="transmembrane region" description="Helical" evidence="7">
    <location>
        <begin position="61"/>
        <end position="81"/>
    </location>
</feature>
<feature type="transmembrane region" description="Helical" evidence="7">
    <location>
        <begin position="370"/>
        <end position="392"/>
    </location>
</feature>
<evidence type="ECO:0000256" key="5">
    <source>
        <dbReference type="ARBA" id="ARBA00022989"/>
    </source>
</evidence>
<accession>A0A2S5VMW2</accession>
<evidence type="ECO:0000256" key="4">
    <source>
        <dbReference type="ARBA" id="ARBA00022692"/>
    </source>
</evidence>
<dbReference type="InterPro" id="IPR011701">
    <property type="entry name" value="MFS"/>
</dbReference>
<protein>
    <submittedName>
        <fullName evidence="9">MFS transporter</fullName>
    </submittedName>
</protein>
<evidence type="ECO:0000256" key="1">
    <source>
        <dbReference type="ARBA" id="ARBA00004651"/>
    </source>
</evidence>
<comment type="caution">
    <text evidence="9">The sequence shown here is derived from an EMBL/GenBank/DDBJ whole genome shotgun (WGS) entry which is preliminary data.</text>
</comment>
<feature type="transmembrane region" description="Helical" evidence="7">
    <location>
        <begin position="118"/>
        <end position="139"/>
    </location>
</feature>
<dbReference type="InterPro" id="IPR020846">
    <property type="entry name" value="MFS_dom"/>
</dbReference>
<keyword evidence="5 7" id="KW-1133">Transmembrane helix</keyword>
<name>A0A2S5VMW2_9MICO</name>
<evidence type="ECO:0000313" key="9">
    <source>
        <dbReference type="EMBL" id="PPF64358.1"/>
    </source>
</evidence>
<evidence type="ECO:0000313" key="10">
    <source>
        <dbReference type="Proteomes" id="UP000239241"/>
    </source>
</evidence>
<dbReference type="AlphaFoldDB" id="A0A2S5VMW2"/>
<dbReference type="GO" id="GO:0022857">
    <property type="term" value="F:transmembrane transporter activity"/>
    <property type="evidence" value="ECO:0007669"/>
    <property type="project" value="InterPro"/>
</dbReference>
<keyword evidence="3" id="KW-1003">Cell membrane</keyword>
<dbReference type="PROSITE" id="PS50850">
    <property type="entry name" value="MFS"/>
    <property type="match status" value="1"/>
</dbReference>
<evidence type="ECO:0000256" key="6">
    <source>
        <dbReference type="ARBA" id="ARBA00023136"/>
    </source>
</evidence>
<feature type="transmembrane region" description="Helical" evidence="7">
    <location>
        <begin position="213"/>
        <end position="233"/>
    </location>
</feature>
<gene>
    <name evidence="9" type="ORF">C5E16_14620</name>
</gene>
<feature type="domain" description="Major facilitator superfamily (MFS) profile" evidence="8">
    <location>
        <begin position="27"/>
        <end position="511"/>
    </location>
</feature>
<evidence type="ECO:0000256" key="7">
    <source>
        <dbReference type="SAM" id="Phobius"/>
    </source>
</evidence>
<feature type="transmembrane region" description="Helical" evidence="7">
    <location>
        <begin position="346"/>
        <end position="364"/>
    </location>
</feature>
<feature type="transmembrane region" description="Helical" evidence="7">
    <location>
        <begin position="151"/>
        <end position="171"/>
    </location>
</feature>
<evidence type="ECO:0000256" key="2">
    <source>
        <dbReference type="ARBA" id="ARBA00022448"/>
    </source>
</evidence>
<feature type="transmembrane region" description="Helical" evidence="7">
    <location>
        <begin position="413"/>
        <end position="434"/>
    </location>
</feature>
<dbReference type="Gene3D" id="1.20.1720.10">
    <property type="entry name" value="Multidrug resistance protein D"/>
    <property type="match status" value="1"/>
</dbReference>
<feature type="transmembrane region" description="Helical" evidence="7">
    <location>
        <begin position="93"/>
        <end position="112"/>
    </location>
</feature>
<keyword evidence="6 7" id="KW-0472">Membrane</keyword>
<feature type="transmembrane region" description="Helical" evidence="7">
    <location>
        <begin position="484"/>
        <end position="505"/>
    </location>
</feature>
<dbReference type="PANTHER" id="PTHR42718">
    <property type="entry name" value="MAJOR FACILITATOR SUPERFAMILY MULTIDRUG TRANSPORTER MFSC"/>
    <property type="match status" value="1"/>
</dbReference>
<evidence type="ECO:0000259" key="8">
    <source>
        <dbReference type="PROSITE" id="PS50850"/>
    </source>
</evidence>
<dbReference type="Pfam" id="PF07690">
    <property type="entry name" value="MFS_1"/>
    <property type="match status" value="1"/>
</dbReference>
<feature type="transmembrane region" description="Helical" evidence="7">
    <location>
        <begin position="314"/>
        <end position="339"/>
    </location>
</feature>
<keyword evidence="4 7" id="KW-0812">Transmembrane</keyword>
<dbReference type="CDD" id="cd17321">
    <property type="entry name" value="MFS_MMR_MDR_like"/>
    <property type="match status" value="1"/>
</dbReference>
<feature type="transmembrane region" description="Helical" evidence="7">
    <location>
        <begin position="177"/>
        <end position="201"/>
    </location>
</feature>